<accession>E6WTF9</accession>
<gene>
    <name evidence="1" type="ordered locus">Psesu_1613</name>
</gene>
<name>E6WTF9_PSEUU</name>
<dbReference type="EMBL" id="CP002446">
    <property type="protein sequence ID" value="ADV27458.1"/>
    <property type="molecule type" value="Genomic_DNA"/>
</dbReference>
<sequence>MTECEAPDPDTALSLRLENRGNYLIRVTAAFTVDGERQHRKLEVFPYQKAAIDDIDQAATDLEVQLRFMGDRTRYLAEPAPVQAWPEGHGHIRLDGHWRGPGSAQWVQAD</sequence>
<dbReference type="Proteomes" id="UP000008632">
    <property type="component" value="Chromosome"/>
</dbReference>
<protein>
    <submittedName>
        <fullName evidence="1">Uncharacterized protein</fullName>
    </submittedName>
</protein>
<organism evidence="1 2">
    <name type="scientific">Pseudoxanthomonas suwonensis (strain 11-1)</name>
    <dbReference type="NCBI Taxonomy" id="743721"/>
    <lineage>
        <taxon>Bacteria</taxon>
        <taxon>Pseudomonadati</taxon>
        <taxon>Pseudomonadota</taxon>
        <taxon>Gammaproteobacteria</taxon>
        <taxon>Lysobacterales</taxon>
        <taxon>Lysobacteraceae</taxon>
        <taxon>Pseudoxanthomonas</taxon>
    </lineage>
</organism>
<keyword evidence="2" id="KW-1185">Reference proteome</keyword>
<evidence type="ECO:0000313" key="1">
    <source>
        <dbReference type="EMBL" id="ADV27458.1"/>
    </source>
</evidence>
<dbReference type="AlphaFoldDB" id="E6WTF9"/>
<dbReference type="KEGG" id="psu:Psesu_1613"/>
<evidence type="ECO:0000313" key="2">
    <source>
        <dbReference type="Proteomes" id="UP000008632"/>
    </source>
</evidence>
<dbReference type="RefSeq" id="WP_013535286.1">
    <property type="nucleotide sequence ID" value="NC_014924.1"/>
</dbReference>
<proteinExistence type="predicted"/>
<dbReference type="HOGENOM" id="CLU_2168920_0_0_6"/>
<reference evidence="1 2" key="1">
    <citation type="submission" date="2011-01" db="EMBL/GenBank/DDBJ databases">
        <title>Complete sequence of Pseudoxanthomonas suwonensis 11-1.</title>
        <authorList>
            <consortium name="US DOE Joint Genome Institute"/>
            <person name="Lucas S."/>
            <person name="Copeland A."/>
            <person name="Lapidus A."/>
            <person name="Cheng J.-F."/>
            <person name="Goodwin L."/>
            <person name="Pitluck S."/>
            <person name="Teshima H."/>
            <person name="Detter J.C."/>
            <person name="Han C."/>
            <person name="Tapia R."/>
            <person name="Land M."/>
            <person name="Hauser L."/>
            <person name="Kyrpides N."/>
            <person name="Ivanova N."/>
            <person name="Ovchinnikova G."/>
            <person name="Siebers A.K."/>
            <person name="Allgaier M."/>
            <person name="Thelen M.P."/>
            <person name="Hugenholtz P."/>
            <person name="Gladden J."/>
            <person name="Woyke T."/>
        </authorList>
    </citation>
    <scope>NUCLEOTIDE SEQUENCE [LARGE SCALE GENOMIC DNA]</scope>
    <source>
        <strain evidence="2">11-1</strain>
    </source>
</reference>